<feature type="domain" description="Guanylate cyclase" evidence="4">
    <location>
        <begin position="497"/>
        <end position="625"/>
    </location>
</feature>
<dbReference type="InterPro" id="IPR001054">
    <property type="entry name" value="A/G_cyclase"/>
</dbReference>
<keyword evidence="2" id="KW-0175">Coiled coil</keyword>
<dbReference type="CDD" id="cd07302">
    <property type="entry name" value="CHD"/>
    <property type="match status" value="1"/>
</dbReference>
<dbReference type="InterPro" id="IPR050697">
    <property type="entry name" value="Adenylyl/Guanylyl_Cyclase_3/4"/>
</dbReference>
<evidence type="ECO:0000313" key="5">
    <source>
        <dbReference type="EMBL" id="MFC6868974.1"/>
    </source>
</evidence>
<dbReference type="Proteomes" id="UP001596337">
    <property type="component" value="Unassembled WGS sequence"/>
</dbReference>
<keyword evidence="6" id="KW-1185">Reference proteome</keyword>
<feature type="transmembrane region" description="Helical" evidence="3">
    <location>
        <begin position="12"/>
        <end position="33"/>
    </location>
</feature>
<dbReference type="RefSeq" id="WP_345403036.1">
    <property type="nucleotide sequence ID" value="NZ_BAABLA010000113.1"/>
</dbReference>
<feature type="transmembrane region" description="Helical" evidence="3">
    <location>
        <begin position="48"/>
        <end position="67"/>
    </location>
</feature>
<dbReference type="SMART" id="SM00044">
    <property type="entry name" value="CYCc"/>
    <property type="match status" value="1"/>
</dbReference>
<evidence type="ECO:0000256" key="3">
    <source>
        <dbReference type="SAM" id="Phobius"/>
    </source>
</evidence>
<feature type="transmembrane region" description="Helical" evidence="3">
    <location>
        <begin position="183"/>
        <end position="204"/>
    </location>
</feature>
<dbReference type="InterPro" id="IPR029016">
    <property type="entry name" value="GAF-like_dom_sf"/>
</dbReference>
<name>A0ABW2C288_9PSEU</name>
<evidence type="ECO:0000256" key="2">
    <source>
        <dbReference type="SAM" id="Coils"/>
    </source>
</evidence>
<dbReference type="InterPro" id="IPR033425">
    <property type="entry name" value="MASE3"/>
</dbReference>
<comment type="similarity">
    <text evidence="1">Belongs to the adenylyl cyclase class-3 family.</text>
</comment>
<feature type="transmembrane region" description="Helical" evidence="3">
    <location>
        <begin position="79"/>
        <end position="98"/>
    </location>
</feature>
<comment type="caution">
    <text evidence="5">The sequence shown here is derived from an EMBL/GenBank/DDBJ whole genome shotgun (WGS) entry which is preliminary data.</text>
</comment>
<dbReference type="Gene3D" id="3.30.70.1230">
    <property type="entry name" value="Nucleotide cyclase"/>
    <property type="match status" value="1"/>
</dbReference>
<dbReference type="PANTHER" id="PTHR43081">
    <property type="entry name" value="ADENYLATE CYCLASE, TERMINAL-DIFFERENTIATION SPECIFIC-RELATED"/>
    <property type="match status" value="1"/>
</dbReference>
<feature type="coiled-coil region" evidence="2">
    <location>
        <begin position="282"/>
        <end position="343"/>
    </location>
</feature>
<keyword evidence="3" id="KW-0812">Transmembrane</keyword>
<proteinExistence type="inferred from homology"/>
<feature type="transmembrane region" description="Helical" evidence="3">
    <location>
        <begin position="118"/>
        <end position="138"/>
    </location>
</feature>
<keyword evidence="3" id="KW-0472">Membrane</keyword>
<feature type="transmembrane region" description="Helical" evidence="3">
    <location>
        <begin position="211"/>
        <end position="232"/>
    </location>
</feature>
<dbReference type="Gene3D" id="3.30.450.40">
    <property type="match status" value="1"/>
</dbReference>
<evidence type="ECO:0000313" key="6">
    <source>
        <dbReference type="Proteomes" id="UP001596337"/>
    </source>
</evidence>
<reference evidence="6" key="1">
    <citation type="journal article" date="2019" name="Int. J. Syst. Evol. Microbiol.">
        <title>The Global Catalogue of Microorganisms (GCM) 10K type strain sequencing project: providing services to taxonomists for standard genome sequencing and annotation.</title>
        <authorList>
            <consortium name="The Broad Institute Genomics Platform"/>
            <consortium name="The Broad Institute Genome Sequencing Center for Infectious Disease"/>
            <person name="Wu L."/>
            <person name="Ma J."/>
        </authorList>
    </citation>
    <scope>NUCLEOTIDE SEQUENCE [LARGE SCALE GENOMIC DNA]</scope>
    <source>
        <strain evidence="6">KCTC 32255</strain>
    </source>
</reference>
<dbReference type="PANTHER" id="PTHR43081:SF1">
    <property type="entry name" value="ADENYLATE CYCLASE, TERMINAL-DIFFERENTIATION SPECIFIC"/>
    <property type="match status" value="1"/>
</dbReference>
<accession>A0ABW2C288</accession>
<dbReference type="SUPFAM" id="SSF55073">
    <property type="entry name" value="Nucleotide cyclase"/>
    <property type="match status" value="1"/>
</dbReference>
<keyword evidence="3" id="KW-1133">Transmembrane helix</keyword>
<evidence type="ECO:0000256" key="1">
    <source>
        <dbReference type="ARBA" id="ARBA00005381"/>
    </source>
</evidence>
<dbReference type="EMBL" id="JBHSXX010000001">
    <property type="protein sequence ID" value="MFC6868974.1"/>
    <property type="molecule type" value="Genomic_DNA"/>
</dbReference>
<dbReference type="Pfam" id="PF00211">
    <property type="entry name" value="Guanylate_cyc"/>
    <property type="match status" value="1"/>
</dbReference>
<feature type="transmembrane region" description="Helical" evidence="3">
    <location>
        <begin position="244"/>
        <end position="263"/>
    </location>
</feature>
<evidence type="ECO:0000259" key="4">
    <source>
        <dbReference type="PROSITE" id="PS50125"/>
    </source>
</evidence>
<gene>
    <name evidence="5" type="ORF">ACFQGD_17665</name>
</gene>
<organism evidence="5 6">
    <name type="scientific">Haloechinothrix salitolerans</name>
    <dbReference type="NCBI Taxonomy" id="926830"/>
    <lineage>
        <taxon>Bacteria</taxon>
        <taxon>Bacillati</taxon>
        <taxon>Actinomycetota</taxon>
        <taxon>Actinomycetes</taxon>
        <taxon>Pseudonocardiales</taxon>
        <taxon>Pseudonocardiaceae</taxon>
        <taxon>Haloechinothrix</taxon>
    </lineage>
</organism>
<sequence>MTDLHTPYRRAIFSGPAVWVLHLLIPVAALWLLVARPEMDVRWQHHPAHFWLVLFTAAVSVALGVVVGDAARRRDDDRLFLIGLAFVVAAGFLGLHALATPGIILASSNTGFDVATPVGLLLASILAAVSSIEFSPAATRRLRRLRPAMWTAVAAVLTGWAALSLLEAPILARPLNAEIGQRLLVAAAFLGTALYGVSALRYYLIYRRRPAVMLISLITAFTLLAEAMFAIGYGRNWHASWWEWHVLMALAFAFVAYSAYVQYRREGSPAGLFHGVALASTVNRMRRDYADALDELARAMRQRAEFGDDGTLSNQISSIAGRFDLTEQQLDVLERAADALGRERTQTKRLGALVTVGQQASVNTDERQLLEKAMAVASETFAPLRLRLGLMTDGRLEFADGGVSLDPTEGATVVIPLDVKGHRAGQLEVTHPRRAVDDTELALLRSFASQLSIALENTRLYASMEDLFRSYLSPDVATSLIADPSQARLGGEIADVTVLMADLHGFTPFAERGEPDDVVAMLNTYYRVVVPVILEHGGTVVQFVGDAVMAIFNAPARQPDHPRRAARAALALQEAVERVRGAHPEWPRFRAGIHTGRALVGNIGSDEFRNYTAIGDTTNLAARLESAADPGQVVVSAATRGAIGDIATVEPVGPLPVKGKSEPVEAFVLRSLGS</sequence>
<dbReference type="InterPro" id="IPR029787">
    <property type="entry name" value="Nucleotide_cyclase"/>
</dbReference>
<dbReference type="PROSITE" id="PS50125">
    <property type="entry name" value="GUANYLATE_CYCLASE_2"/>
    <property type="match status" value="1"/>
</dbReference>
<dbReference type="SUPFAM" id="SSF55781">
    <property type="entry name" value="GAF domain-like"/>
    <property type="match status" value="1"/>
</dbReference>
<protein>
    <submittedName>
        <fullName evidence="5">Adenylate/guanylate cyclase domain-containing protein</fullName>
    </submittedName>
</protein>
<feature type="transmembrane region" description="Helical" evidence="3">
    <location>
        <begin position="150"/>
        <end position="171"/>
    </location>
</feature>
<dbReference type="Pfam" id="PF17159">
    <property type="entry name" value="MASE3"/>
    <property type="match status" value="1"/>
</dbReference>